<dbReference type="Gene3D" id="3.10.180.10">
    <property type="entry name" value="2,3-Dihydroxybiphenyl 1,2-Dioxygenase, domain 1"/>
    <property type="match status" value="1"/>
</dbReference>
<evidence type="ECO:0000313" key="3">
    <source>
        <dbReference type="Proteomes" id="UP000595374"/>
    </source>
</evidence>
<proteinExistence type="predicted"/>
<accession>A0A7T4A0H5</accession>
<name>A0A7T4A0H5_9MICO</name>
<dbReference type="InterPro" id="IPR029068">
    <property type="entry name" value="Glyas_Bleomycin-R_OHBP_Dase"/>
</dbReference>
<dbReference type="AlphaFoldDB" id="A0A7T4A0H5"/>
<dbReference type="RefSeq" id="WP_198500094.1">
    <property type="nucleotide sequence ID" value="NZ_CP065989.1"/>
</dbReference>
<evidence type="ECO:0000259" key="1">
    <source>
        <dbReference type="PROSITE" id="PS51819"/>
    </source>
</evidence>
<sequence length="132" mass="14552">MERVTGIGGVFFRAERPDEQTAWYERHLGVEAPPETYDTPSWWQQSGPTVFAAMPADSEHFGGPAKTWSVNFRVADLDRMVSQLRQAGIAVDVDPETYPNGRFAILTDPEGNVIQLWEPAGADATGVATDQE</sequence>
<dbReference type="PANTHER" id="PTHR33993:SF5">
    <property type="entry name" value="GLYOXALASE"/>
    <property type="match status" value="1"/>
</dbReference>
<dbReference type="InterPro" id="IPR052164">
    <property type="entry name" value="Anthracycline_SecMetBiosynth"/>
</dbReference>
<dbReference type="InterPro" id="IPR004360">
    <property type="entry name" value="Glyas_Fos-R_dOase_dom"/>
</dbReference>
<protein>
    <submittedName>
        <fullName evidence="2">VOC family protein</fullName>
    </submittedName>
</protein>
<dbReference type="InterPro" id="IPR037523">
    <property type="entry name" value="VOC_core"/>
</dbReference>
<dbReference type="EMBL" id="CP065989">
    <property type="protein sequence ID" value="QQB15069.1"/>
    <property type="molecule type" value="Genomic_DNA"/>
</dbReference>
<dbReference type="PROSITE" id="PS51819">
    <property type="entry name" value="VOC"/>
    <property type="match status" value="1"/>
</dbReference>
<dbReference type="Proteomes" id="UP000595374">
    <property type="component" value="Chromosome"/>
</dbReference>
<gene>
    <name evidence="2" type="ORF">I6H47_03655</name>
</gene>
<evidence type="ECO:0000313" key="2">
    <source>
        <dbReference type="EMBL" id="QQB15069.1"/>
    </source>
</evidence>
<feature type="domain" description="VOC" evidence="1">
    <location>
        <begin position="6"/>
        <end position="119"/>
    </location>
</feature>
<reference evidence="2 3" key="1">
    <citation type="submission" date="2020-12" db="EMBL/GenBank/DDBJ databases">
        <title>FDA dAtabase for Regulatory Grade micrObial Sequences (FDA-ARGOS): Supporting development and validation of Infectious Disease Dx tests.</title>
        <authorList>
            <person name="Sproer C."/>
            <person name="Gronow S."/>
            <person name="Severitt S."/>
            <person name="Schroder I."/>
            <person name="Tallon L."/>
            <person name="Sadzewicz L."/>
            <person name="Zhao X."/>
            <person name="Boylan J."/>
            <person name="Ott S."/>
            <person name="Bowen H."/>
            <person name="Vavikolanu K."/>
            <person name="Mehta A."/>
            <person name="Aluvathingal J."/>
            <person name="Nadendla S."/>
            <person name="Lowell S."/>
            <person name="Myers T."/>
            <person name="Yan Y."/>
            <person name="Sichtig H."/>
        </authorList>
    </citation>
    <scope>NUCLEOTIDE SEQUENCE [LARGE SCALE GENOMIC DNA]</scope>
    <source>
        <strain evidence="2 3">FDAARGOS_990</strain>
    </source>
</reference>
<dbReference type="Pfam" id="PF00903">
    <property type="entry name" value="Glyoxalase"/>
    <property type="match status" value="1"/>
</dbReference>
<dbReference type="PANTHER" id="PTHR33993">
    <property type="entry name" value="GLYOXALASE-RELATED"/>
    <property type="match status" value="1"/>
</dbReference>
<dbReference type="SUPFAM" id="SSF54593">
    <property type="entry name" value="Glyoxalase/Bleomycin resistance protein/Dihydroxybiphenyl dioxygenase"/>
    <property type="match status" value="1"/>
</dbReference>
<organism evidence="2 3">
    <name type="scientific">Brevibacterium casei</name>
    <dbReference type="NCBI Taxonomy" id="33889"/>
    <lineage>
        <taxon>Bacteria</taxon>
        <taxon>Bacillati</taxon>
        <taxon>Actinomycetota</taxon>
        <taxon>Actinomycetes</taxon>
        <taxon>Micrococcales</taxon>
        <taxon>Brevibacteriaceae</taxon>
        <taxon>Brevibacterium</taxon>
    </lineage>
</organism>